<dbReference type="GO" id="GO:0003746">
    <property type="term" value="F:translation elongation factor activity"/>
    <property type="evidence" value="ECO:0007669"/>
    <property type="project" value="UniProtKB-KW"/>
</dbReference>
<dbReference type="Proteomes" id="UP000284250">
    <property type="component" value="Unassembled WGS sequence"/>
</dbReference>
<dbReference type="Pfam" id="PF01272">
    <property type="entry name" value="GreA_GreB"/>
    <property type="match status" value="1"/>
</dbReference>
<dbReference type="InterPro" id="IPR036953">
    <property type="entry name" value="GreA/GreB_C_sf"/>
</dbReference>
<dbReference type="PANTHER" id="PTHR30437">
    <property type="entry name" value="TRANSCRIPTION ELONGATION FACTOR GREA"/>
    <property type="match status" value="1"/>
</dbReference>
<dbReference type="GO" id="GO:0003677">
    <property type="term" value="F:DNA binding"/>
    <property type="evidence" value="ECO:0007669"/>
    <property type="project" value="InterPro"/>
</dbReference>
<evidence type="ECO:0000259" key="1">
    <source>
        <dbReference type="Pfam" id="PF01272"/>
    </source>
</evidence>
<dbReference type="EMBL" id="QYCN01000018">
    <property type="protein sequence ID" value="RIY09116.1"/>
    <property type="molecule type" value="Genomic_DNA"/>
</dbReference>
<feature type="domain" description="Transcription elongation factor GreA/GreB C-terminal" evidence="1">
    <location>
        <begin position="58"/>
        <end position="129"/>
    </location>
</feature>
<evidence type="ECO:0000313" key="3">
    <source>
        <dbReference type="EMBL" id="RIY09116.1"/>
    </source>
</evidence>
<dbReference type="GO" id="GO:0032784">
    <property type="term" value="P:regulation of DNA-templated transcription elongation"/>
    <property type="evidence" value="ECO:0007669"/>
    <property type="project" value="InterPro"/>
</dbReference>
<dbReference type="GO" id="GO:0070063">
    <property type="term" value="F:RNA polymerase binding"/>
    <property type="evidence" value="ECO:0007669"/>
    <property type="project" value="InterPro"/>
</dbReference>
<dbReference type="SUPFAM" id="SSF54534">
    <property type="entry name" value="FKBP-like"/>
    <property type="match status" value="1"/>
</dbReference>
<dbReference type="InterPro" id="IPR029462">
    <property type="entry name" value="Rnk_N"/>
</dbReference>
<evidence type="ECO:0000259" key="2">
    <source>
        <dbReference type="Pfam" id="PF14760"/>
    </source>
</evidence>
<sequence>MKTPLSSSSIYVTKLDYHRLTHLGREEHPVGRTARQVAALMQELTRAQLVDSHDILPDVVTMNSRLKLRALHSAEELHFTLVYPPDADQARHRVSVLEPVGIAVLGCRLGDQLRLSHGTGAATYWVEDILHQPEAAGDWVS</sequence>
<feature type="domain" description="Regulator of nucleoside diphosphate kinase N-terminal" evidence="2">
    <location>
        <begin position="9"/>
        <end position="50"/>
    </location>
</feature>
<keyword evidence="3" id="KW-0648">Protein biosynthesis</keyword>
<dbReference type="PANTHER" id="PTHR30437:SF5">
    <property type="entry name" value="REGULATOR OF NUCLEOSIDE DIPHOSPHATE KINASE"/>
    <property type="match status" value="1"/>
</dbReference>
<name>A0A418QV65_9BACT</name>
<dbReference type="Pfam" id="PF14760">
    <property type="entry name" value="Rnk_N"/>
    <property type="match status" value="1"/>
</dbReference>
<accession>A0A418QV65</accession>
<comment type="caution">
    <text evidence="3">The sequence shown here is derived from an EMBL/GenBank/DDBJ whole genome shotgun (WGS) entry which is preliminary data.</text>
</comment>
<dbReference type="InterPro" id="IPR001437">
    <property type="entry name" value="Tscrpt_elong_fac_GreA/B_C"/>
</dbReference>
<dbReference type="Gene3D" id="3.10.50.30">
    <property type="entry name" value="Transcription elongation factor, GreA/GreB, C-terminal domain"/>
    <property type="match status" value="1"/>
</dbReference>
<dbReference type="AlphaFoldDB" id="A0A418QV65"/>
<dbReference type="InterPro" id="IPR023459">
    <property type="entry name" value="Tscrpt_elong_fac_GreA/B_fam"/>
</dbReference>
<reference evidence="3 4" key="1">
    <citation type="submission" date="2019-01" db="EMBL/GenBank/DDBJ databases">
        <title>Hymenobacter humicola sp. nov., isolated from soils in Antarctica.</title>
        <authorList>
            <person name="Sedlacek I."/>
            <person name="Holochova P."/>
            <person name="Kralova S."/>
            <person name="Pantucek R."/>
            <person name="Stankova E."/>
            <person name="Vrbovska V."/>
            <person name="Kristofova L."/>
            <person name="Svec P."/>
            <person name="Busse H.-J."/>
        </authorList>
    </citation>
    <scope>NUCLEOTIDE SEQUENCE [LARGE SCALE GENOMIC DNA]</scope>
    <source>
        <strain evidence="3 4">CCM 8852</strain>
    </source>
</reference>
<dbReference type="OrthoDB" id="192847at2"/>
<organism evidence="3 4">
    <name type="scientific">Hymenobacter rubripertinctus</name>
    <dbReference type="NCBI Taxonomy" id="2029981"/>
    <lineage>
        <taxon>Bacteria</taxon>
        <taxon>Pseudomonadati</taxon>
        <taxon>Bacteroidota</taxon>
        <taxon>Cytophagia</taxon>
        <taxon>Cytophagales</taxon>
        <taxon>Hymenobacteraceae</taxon>
        <taxon>Hymenobacter</taxon>
    </lineage>
</organism>
<proteinExistence type="predicted"/>
<gene>
    <name evidence="3" type="ORF">D0T11_12835</name>
</gene>
<protein>
    <submittedName>
        <fullName evidence="3">Transcription elongation factor GreAB</fullName>
    </submittedName>
</protein>
<dbReference type="GO" id="GO:0006354">
    <property type="term" value="P:DNA-templated transcription elongation"/>
    <property type="evidence" value="ECO:0007669"/>
    <property type="project" value="TreeGrafter"/>
</dbReference>
<keyword evidence="3" id="KW-0251">Elongation factor</keyword>
<keyword evidence="4" id="KW-1185">Reference proteome</keyword>
<evidence type="ECO:0000313" key="4">
    <source>
        <dbReference type="Proteomes" id="UP000284250"/>
    </source>
</evidence>
<dbReference type="RefSeq" id="WP_119656263.1">
    <property type="nucleotide sequence ID" value="NZ_JBHUOI010000044.1"/>
</dbReference>